<comment type="similarity">
    <text evidence="5">Belongs to the class I-like SAM-binding methyltransferase superfamily. C5-methyltransferase family.</text>
</comment>
<feature type="compositionally biased region" description="Polar residues" evidence="7">
    <location>
        <begin position="1367"/>
        <end position="1376"/>
    </location>
</feature>
<dbReference type="PROSITE" id="PS50982">
    <property type="entry name" value="MBD"/>
    <property type="match status" value="1"/>
</dbReference>
<evidence type="ECO:0000256" key="5">
    <source>
        <dbReference type="PROSITE-ProRule" id="PRU01016"/>
    </source>
</evidence>
<feature type="region of interest" description="Disordered" evidence="7">
    <location>
        <begin position="331"/>
        <end position="384"/>
    </location>
</feature>
<dbReference type="GO" id="GO:0032259">
    <property type="term" value="P:methylation"/>
    <property type="evidence" value="ECO:0007669"/>
    <property type="project" value="UniProtKB-KW"/>
</dbReference>
<protein>
    <recommendedName>
        <fullName evidence="1">DNA (cytosine-5-)-methyltransferase</fullName>
        <ecNumber evidence="1">2.1.1.37</ecNumber>
    </recommendedName>
</protein>
<dbReference type="Pfam" id="PF00145">
    <property type="entry name" value="DNA_methylase"/>
    <property type="match status" value="1"/>
</dbReference>
<dbReference type="InterPro" id="IPR001739">
    <property type="entry name" value="Methyl_CpG_DNA-bd"/>
</dbReference>
<feature type="coiled-coil region" evidence="6">
    <location>
        <begin position="1175"/>
        <end position="1212"/>
    </location>
</feature>
<dbReference type="PROSITE" id="PS51679">
    <property type="entry name" value="SAM_MT_C5"/>
    <property type="match status" value="1"/>
</dbReference>
<gene>
    <name evidence="9" type="ORF">TrLO_g5344</name>
</gene>
<evidence type="ECO:0000259" key="8">
    <source>
        <dbReference type="PROSITE" id="PS50982"/>
    </source>
</evidence>
<feature type="compositionally biased region" description="Pro residues" evidence="7">
    <location>
        <begin position="1336"/>
        <end position="1348"/>
    </location>
</feature>
<dbReference type="EMBL" id="BRXW01000245">
    <property type="protein sequence ID" value="GMI16179.1"/>
    <property type="molecule type" value="Genomic_DNA"/>
</dbReference>
<evidence type="ECO:0000313" key="9">
    <source>
        <dbReference type="EMBL" id="GMI16179.1"/>
    </source>
</evidence>
<dbReference type="GO" id="GO:0003677">
    <property type="term" value="F:DNA binding"/>
    <property type="evidence" value="ECO:0007669"/>
    <property type="project" value="InterPro"/>
</dbReference>
<feature type="compositionally biased region" description="Pro residues" evidence="7">
    <location>
        <begin position="1407"/>
        <end position="1420"/>
    </location>
</feature>
<feature type="domain" description="MBD" evidence="8">
    <location>
        <begin position="1"/>
        <end position="73"/>
    </location>
</feature>
<feature type="region of interest" description="Disordered" evidence="7">
    <location>
        <begin position="1288"/>
        <end position="1440"/>
    </location>
</feature>
<dbReference type="PANTHER" id="PTHR23068:SF25">
    <property type="entry name" value="DNA (CYTOSINE-5)-METHYLTRANSFERASE DRM2"/>
    <property type="match status" value="1"/>
</dbReference>
<dbReference type="SUPFAM" id="SSF54171">
    <property type="entry name" value="DNA-binding domain"/>
    <property type="match status" value="1"/>
</dbReference>
<dbReference type="InterPro" id="IPR016177">
    <property type="entry name" value="DNA-bd_dom_sf"/>
</dbReference>
<keyword evidence="2 5" id="KW-0489">Methyltransferase</keyword>
<dbReference type="PANTHER" id="PTHR23068">
    <property type="entry name" value="DNA CYTOSINE-5- -METHYLTRANSFERASE 3-RELATED"/>
    <property type="match status" value="1"/>
</dbReference>
<dbReference type="OrthoDB" id="641149at2759"/>
<comment type="caution">
    <text evidence="9">The sequence shown here is derived from an EMBL/GenBank/DDBJ whole genome shotgun (WGS) entry which is preliminary data.</text>
</comment>
<dbReference type="Gene3D" id="3.40.50.150">
    <property type="entry name" value="Vaccinia Virus protein VP39"/>
    <property type="match status" value="1"/>
</dbReference>
<evidence type="ECO:0000313" key="10">
    <source>
        <dbReference type="Proteomes" id="UP001165122"/>
    </source>
</evidence>
<feature type="compositionally biased region" description="Basic and acidic residues" evidence="7">
    <location>
        <begin position="1288"/>
        <end position="1331"/>
    </location>
</feature>
<name>A0A9W7FNX6_9STRA</name>
<dbReference type="SUPFAM" id="SSF53335">
    <property type="entry name" value="S-adenosyl-L-methionine-dependent methyltransferases"/>
    <property type="match status" value="1"/>
</dbReference>
<dbReference type="EC" id="2.1.1.37" evidence="1"/>
<evidence type="ECO:0000256" key="1">
    <source>
        <dbReference type="ARBA" id="ARBA00011975"/>
    </source>
</evidence>
<dbReference type="InterPro" id="IPR050390">
    <property type="entry name" value="C5-Methyltransferase"/>
</dbReference>
<keyword evidence="10" id="KW-1185">Reference proteome</keyword>
<feature type="compositionally biased region" description="Polar residues" evidence="7">
    <location>
        <begin position="1431"/>
        <end position="1440"/>
    </location>
</feature>
<organism evidence="9 10">
    <name type="scientific">Triparma laevis f. longispina</name>
    <dbReference type="NCBI Taxonomy" id="1714387"/>
    <lineage>
        <taxon>Eukaryota</taxon>
        <taxon>Sar</taxon>
        <taxon>Stramenopiles</taxon>
        <taxon>Ochrophyta</taxon>
        <taxon>Bolidophyceae</taxon>
        <taxon>Parmales</taxon>
        <taxon>Triparmaceae</taxon>
        <taxon>Triparma</taxon>
    </lineage>
</organism>
<reference evidence="10" key="1">
    <citation type="journal article" date="2023" name="Commun. Biol.">
        <title>Genome analysis of Parmales, the sister group of diatoms, reveals the evolutionary specialization of diatoms from phago-mixotrophs to photoautotrophs.</title>
        <authorList>
            <person name="Ban H."/>
            <person name="Sato S."/>
            <person name="Yoshikawa S."/>
            <person name="Yamada K."/>
            <person name="Nakamura Y."/>
            <person name="Ichinomiya M."/>
            <person name="Sato N."/>
            <person name="Blanc-Mathieu R."/>
            <person name="Endo H."/>
            <person name="Kuwata A."/>
            <person name="Ogata H."/>
        </authorList>
    </citation>
    <scope>NUCLEOTIDE SEQUENCE [LARGE SCALE GENOMIC DNA]</scope>
    <source>
        <strain evidence="10">NIES 3700</strain>
    </source>
</reference>
<feature type="region of interest" description="Disordered" evidence="7">
    <location>
        <begin position="404"/>
        <end position="493"/>
    </location>
</feature>
<proteinExistence type="inferred from homology"/>
<evidence type="ECO:0000256" key="7">
    <source>
        <dbReference type="SAM" id="MobiDB-lite"/>
    </source>
</evidence>
<feature type="active site" evidence="5">
    <location>
        <position position="804"/>
    </location>
</feature>
<keyword evidence="4 5" id="KW-0949">S-adenosyl-L-methionine</keyword>
<keyword evidence="6" id="KW-0175">Coiled coil</keyword>
<dbReference type="Proteomes" id="UP001165122">
    <property type="component" value="Unassembled WGS sequence"/>
</dbReference>
<dbReference type="InterPro" id="IPR001525">
    <property type="entry name" value="C5_MeTfrase"/>
</dbReference>
<evidence type="ECO:0000256" key="6">
    <source>
        <dbReference type="SAM" id="Coils"/>
    </source>
</evidence>
<dbReference type="GO" id="GO:0005634">
    <property type="term" value="C:nucleus"/>
    <property type="evidence" value="ECO:0007669"/>
    <property type="project" value="TreeGrafter"/>
</dbReference>
<feature type="compositionally biased region" description="Low complexity" evidence="7">
    <location>
        <begin position="456"/>
        <end position="469"/>
    </location>
</feature>
<dbReference type="Gene3D" id="3.30.890.10">
    <property type="entry name" value="Methyl-cpg-binding Protein 2, Chain A"/>
    <property type="match status" value="1"/>
</dbReference>
<feature type="compositionally biased region" description="Basic and acidic residues" evidence="7">
    <location>
        <begin position="410"/>
        <end position="430"/>
    </location>
</feature>
<sequence length="1440" mass="163027">MDGIPCDGFPSGWTARVSQRTMGTSAGHVDRYWFAPSGVVYRSFASIYRDFPKIKISKEKFQKWEKRFHTVMVQQPASRRKAKPLEAIDEIPEDGLTDIEREWKRQRLVRPRLISAPTWLSALTTYSILINKRFDLHAHYVNEFDLNDVLTEEESVHYCIPLKGRDQLLFTVANSDAFVSVIEPLKTNIMMMVDSWKTDLKYMHKGLWLKFANSLEKAELRCSPSLLVESLSYFLLAMKPENLYGTIGLEATRDQLIQNIKAQTIQHSRPSLEATPLCCCSCYTLMKPTEVQRLVTNAPEEVLMRVSGRFARTQKKTTTKMAAVRMTEYGTIEGQEPNSDPTPPAATNLTPPMADDEPALEKAKVGRPKSTSGEEDEEPEYELSEYELKRLERIKRNNEFLKNLGLAPEDEQKPKEKEKKEKEPSKEPSRKNPGRAATKDVTYTDAALEKKNLIQTTPTTTSKKQPQTSNPSIPEADPNTSSNPTPSYVPGAAFKPALGDPIVDPTTDLPVFTKHPLFRTFFCLPCANTYHEKVRHQHNTETATTSRTKAASVNDFVIEEKQRRKNTEYLCSLCARHSYPKKASASKVGPDAAANIVCTRRACDRSFCEKCVLWLAGGGELTIATTVPGWICFICRESNFCRPNQAENLKEFLIEDNPDLLPPSDPNDIDPNDMTKMPASKMRDQVKMTSFGQQNKLISNAQQVNRPTTLTKKELAFYDLKGLRVLSLFGGIECALVAIKQLSMKIEKYVSCDIDETTRKLVMNNHIDLYSQKKLIFIDDINNINSAYVERHGPFHLVIGGSPCQDFSFQGNLNGGDRAGLGGTRGGLVYEFYRVLRLVENLNSRKNFPPPSFVYENVHGMSLDIKRNISNWLGVEPLKLDANNFSPANRPRDFYTNLPVQLIPGESETSDLKIPHLQEILTEPAQALASKAKCIITSNGVEVFATGRTNEFYAHEKQWIDCFNRVYRSRYDHSLGFRNFNIAEVERIFGLPQDYMSILSSARSKDFYAIWQLCGNAFSVPVVVFILESLTKCFPTEPYKSYPFSYPLSKRTKLPPPVGTVAEVEVEGAMITNEDLLTVQAESTRAARAELREVQNPIEGTDDSVRPLSGARWCPGLDSLGNRHVLNKKEKNSNSKKRGMTVIEIDDDAGVAEKEAKEVDPVIGSDDVEEYKPDLEMQKKINAELRTELKKLRQKMTAIEEAEDNHRLKQQKLIQELQSTVNVNPHVTPSTDEQQNRFAAQREKLIDDQDDLIRETLYAQMDIYDDKRQKLQENRDLELLKSWEASIRKKADDRRSSQIKKQSERKAKAKLDQESAFRRSQDELREFKIPETEGGTPPPPPLPPPPAPAQLGPAAEDFGNRLAQVMNREQSTSQSPRGVEFQQWLHQRKQERRENNYKPPTLQNQPVAPPPPPPPPPPPLQTQIIFAPHPNATSLPTPHK</sequence>
<dbReference type="GO" id="GO:0003886">
    <property type="term" value="F:DNA (cytosine-5-)-methyltransferase activity"/>
    <property type="evidence" value="ECO:0007669"/>
    <property type="project" value="UniProtKB-EC"/>
</dbReference>
<keyword evidence="3 5" id="KW-0808">Transferase</keyword>
<feature type="compositionally biased region" description="Acidic residues" evidence="7">
    <location>
        <begin position="373"/>
        <end position="384"/>
    </location>
</feature>
<evidence type="ECO:0000256" key="2">
    <source>
        <dbReference type="ARBA" id="ARBA00022603"/>
    </source>
</evidence>
<evidence type="ECO:0000256" key="3">
    <source>
        <dbReference type="ARBA" id="ARBA00022679"/>
    </source>
</evidence>
<dbReference type="InterPro" id="IPR029063">
    <property type="entry name" value="SAM-dependent_MTases_sf"/>
</dbReference>
<accession>A0A9W7FNX6</accession>
<evidence type="ECO:0000256" key="4">
    <source>
        <dbReference type="ARBA" id="ARBA00022691"/>
    </source>
</evidence>